<feature type="transmembrane region" description="Helical" evidence="9">
    <location>
        <begin position="105"/>
        <end position="123"/>
    </location>
</feature>
<evidence type="ECO:0000256" key="9">
    <source>
        <dbReference type="HAMAP-Rule" id="MF_00161"/>
    </source>
</evidence>
<evidence type="ECO:0000256" key="1">
    <source>
        <dbReference type="ARBA" id="ARBA00006139"/>
    </source>
</evidence>
<keyword evidence="4 9" id="KW-0812">Transmembrane</keyword>
<reference evidence="12" key="1">
    <citation type="submission" date="2017-08" db="EMBL/GenBank/DDBJ databases">
        <title>A dynamic microbial community with high functional redundancy inhabits the cold, oxic subseafloor aquifer.</title>
        <authorList>
            <person name="Tully B.J."/>
            <person name="Wheat C.G."/>
            <person name="Glazer B.T."/>
            <person name="Huber J.A."/>
        </authorList>
    </citation>
    <scope>NUCLEOTIDE SEQUENCE [LARGE SCALE GENOMIC DNA]</scope>
</reference>
<comment type="pathway">
    <text evidence="9">Protein modification; lipoprotein biosynthesis (signal peptide cleavage).</text>
</comment>
<keyword evidence="6 9" id="KW-0378">Hydrolase</keyword>
<evidence type="ECO:0000256" key="5">
    <source>
        <dbReference type="ARBA" id="ARBA00022750"/>
    </source>
</evidence>
<dbReference type="InterPro" id="IPR001872">
    <property type="entry name" value="Peptidase_A8"/>
</dbReference>
<comment type="similarity">
    <text evidence="1 9 10">Belongs to the peptidase A8 family.</text>
</comment>
<comment type="function">
    <text evidence="9">This protein specifically catalyzes the removal of signal peptides from prolipoproteins.</text>
</comment>
<keyword evidence="7 9" id="KW-1133">Transmembrane helix</keyword>
<comment type="caution">
    <text evidence="9">Lacks conserved residue(s) required for the propagation of feature annotation.</text>
</comment>
<feature type="transmembrane region" description="Helical" evidence="9">
    <location>
        <begin position="72"/>
        <end position="93"/>
    </location>
</feature>
<dbReference type="GO" id="GO:0004190">
    <property type="term" value="F:aspartic-type endopeptidase activity"/>
    <property type="evidence" value="ECO:0007669"/>
    <property type="project" value="UniProtKB-UniRule"/>
</dbReference>
<dbReference type="EMBL" id="NVUK01000026">
    <property type="protein sequence ID" value="PCI76630.1"/>
    <property type="molecule type" value="Genomic_DNA"/>
</dbReference>
<dbReference type="Pfam" id="PF01252">
    <property type="entry name" value="Peptidase_A8"/>
    <property type="match status" value="1"/>
</dbReference>
<sequence length="176" mass="19985">MRKSGFKVVWFLAILCVCIDFFTKGWIFTSFKPAFSSYTIFPYGGHGVFQNFFWGIDLCIQKVINLGGAWGIFSQFTIILVGLRIALVALLFFKLVRGSSKEKGYGCLVFITWGALANIIDYFRFSGVVDWIHLTLWGYSFPVFNIADMMISLGVAFWAIQIIGQKRGKDRKNVVT</sequence>
<dbReference type="AlphaFoldDB" id="A0A2A4X267"/>
<comment type="caution">
    <text evidence="11">The sequence shown here is derived from an EMBL/GenBank/DDBJ whole genome shotgun (WGS) entry which is preliminary data.</text>
</comment>
<comment type="catalytic activity">
    <reaction evidence="9">
        <text>Release of signal peptides from bacterial membrane prolipoproteins. Hydrolyzes -Xaa-Yaa-Zaa-|-(S,diacylglyceryl)Cys-, in which Xaa is hydrophobic (preferably Leu), and Yaa (Ala or Ser) and Zaa (Gly or Ala) have small, neutral side chains.</text>
        <dbReference type="EC" id="3.4.23.36"/>
    </reaction>
</comment>
<protein>
    <recommendedName>
        <fullName evidence="9">Lipoprotein signal peptidase</fullName>
        <ecNumber evidence="9">3.4.23.36</ecNumber>
    </recommendedName>
    <alternativeName>
        <fullName evidence="9">Prolipoprotein signal peptidase</fullName>
    </alternativeName>
    <alternativeName>
        <fullName evidence="9">Signal peptidase II</fullName>
        <shortName evidence="9">SPase II</shortName>
    </alternativeName>
</protein>
<name>A0A2A4X267_UNCAE</name>
<dbReference type="GO" id="GO:0005886">
    <property type="term" value="C:plasma membrane"/>
    <property type="evidence" value="ECO:0007669"/>
    <property type="project" value="UniProtKB-SubCell"/>
</dbReference>
<organism evidence="11 12">
    <name type="scientific">Aerophobetes bacterium</name>
    <dbReference type="NCBI Taxonomy" id="2030807"/>
    <lineage>
        <taxon>Bacteria</taxon>
        <taxon>Candidatus Aerophobota</taxon>
    </lineage>
</organism>
<dbReference type="UniPathway" id="UPA00665"/>
<keyword evidence="8 9" id="KW-0472">Membrane</keyword>
<keyword evidence="3 9" id="KW-0645">Protease</keyword>
<dbReference type="PRINTS" id="PR00781">
    <property type="entry name" value="LIPOSIGPTASE"/>
</dbReference>
<dbReference type="PANTHER" id="PTHR33695:SF1">
    <property type="entry name" value="LIPOPROTEIN SIGNAL PEPTIDASE"/>
    <property type="match status" value="1"/>
</dbReference>
<evidence type="ECO:0000256" key="10">
    <source>
        <dbReference type="RuleBase" id="RU004181"/>
    </source>
</evidence>
<dbReference type="PANTHER" id="PTHR33695">
    <property type="entry name" value="LIPOPROTEIN SIGNAL PEPTIDASE"/>
    <property type="match status" value="1"/>
</dbReference>
<dbReference type="HAMAP" id="MF_00161">
    <property type="entry name" value="LspA"/>
    <property type="match status" value="1"/>
</dbReference>
<dbReference type="Proteomes" id="UP000218775">
    <property type="component" value="Unassembled WGS sequence"/>
</dbReference>
<accession>A0A2A4X267</accession>
<evidence type="ECO:0000256" key="6">
    <source>
        <dbReference type="ARBA" id="ARBA00022801"/>
    </source>
</evidence>
<comment type="subcellular location">
    <subcellularLocation>
        <location evidence="9">Cell membrane</location>
        <topology evidence="9">Multi-pass membrane protein</topology>
    </subcellularLocation>
</comment>
<keyword evidence="2 9" id="KW-1003">Cell membrane</keyword>
<feature type="active site" evidence="9">
    <location>
        <position position="148"/>
    </location>
</feature>
<evidence type="ECO:0000256" key="2">
    <source>
        <dbReference type="ARBA" id="ARBA00022475"/>
    </source>
</evidence>
<keyword evidence="5 9" id="KW-0064">Aspartyl protease</keyword>
<feature type="transmembrane region" description="Helical" evidence="9">
    <location>
        <begin position="143"/>
        <end position="163"/>
    </location>
</feature>
<feature type="active site" evidence="9">
    <location>
        <position position="130"/>
    </location>
</feature>
<gene>
    <name evidence="9" type="primary">lspA</name>
    <name evidence="11" type="ORF">COB21_04170</name>
</gene>
<evidence type="ECO:0000256" key="4">
    <source>
        <dbReference type="ARBA" id="ARBA00022692"/>
    </source>
</evidence>
<evidence type="ECO:0000313" key="11">
    <source>
        <dbReference type="EMBL" id="PCI76630.1"/>
    </source>
</evidence>
<proteinExistence type="inferred from homology"/>
<evidence type="ECO:0000256" key="3">
    <source>
        <dbReference type="ARBA" id="ARBA00022670"/>
    </source>
</evidence>
<evidence type="ECO:0000256" key="7">
    <source>
        <dbReference type="ARBA" id="ARBA00022989"/>
    </source>
</evidence>
<evidence type="ECO:0000313" key="12">
    <source>
        <dbReference type="Proteomes" id="UP000218775"/>
    </source>
</evidence>
<evidence type="ECO:0000256" key="8">
    <source>
        <dbReference type="ARBA" id="ARBA00023136"/>
    </source>
</evidence>
<dbReference type="EC" id="3.4.23.36" evidence="9"/>
<dbReference type="GO" id="GO:0006508">
    <property type="term" value="P:proteolysis"/>
    <property type="evidence" value="ECO:0007669"/>
    <property type="project" value="UniProtKB-KW"/>
</dbReference>